<dbReference type="OrthoDB" id="5449294at2"/>
<accession>G7Q8I2</accession>
<dbReference type="eggNOG" id="COG1475">
    <property type="taxonomic scope" value="Bacteria"/>
</dbReference>
<organism evidence="1 2">
    <name type="scientific">Solidesulfovibrio carbinoliphilus subsp. oakridgensis</name>
    <dbReference type="NCBI Taxonomy" id="694327"/>
    <lineage>
        <taxon>Bacteria</taxon>
        <taxon>Pseudomonadati</taxon>
        <taxon>Thermodesulfobacteriota</taxon>
        <taxon>Desulfovibrionia</taxon>
        <taxon>Desulfovibrionales</taxon>
        <taxon>Desulfovibrionaceae</taxon>
        <taxon>Solidesulfovibrio</taxon>
    </lineage>
</organism>
<evidence type="ECO:0000313" key="1">
    <source>
        <dbReference type="EMBL" id="EHJ48594.1"/>
    </source>
</evidence>
<dbReference type="InterPro" id="IPR036086">
    <property type="entry name" value="ParB/Sulfiredoxin_sf"/>
</dbReference>
<gene>
    <name evidence="1" type="ORF">DFW101_2590</name>
</gene>
<sequence length="366" mass="37625">MQTLFLHPRDVDTTPAHLFWSAPPDEALLTSLTRFGQASPALVALAEGRPVLVAGSRRTLALREMRGRTLAAVAVDLAAVAAPEADVAAPQAAVAALPKAAVAALPQEAVASLPKAAAPEADVALPLPVRLGLAYLASNLGRPVTDAMAVAAGRYFTALGPVEDFLALAGPQLFAPADRRALLVARWLGLPAALDGLLASGHVPLGAAPLLAGCDPDTLAGLTPLLGAVRWSRANLDNALTWLAEAARIAGERPAALLARSGALDLPGRGLSPNDLAAGILASLRRIRYPATTTLEARFTALSRRLLAGSRVKIRPSQGFESDAVTVEVLVKSPAELSRAAADLAAMAAAPDLPKLLAVARDEDPA</sequence>
<dbReference type="RefSeq" id="WP_009181966.1">
    <property type="nucleotide sequence ID" value="NZ_CM001368.1"/>
</dbReference>
<evidence type="ECO:0008006" key="3">
    <source>
        <dbReference type="Google" id="ProtNLM"/>
    </source>
</evidence>
<reference evidence="2" key="1">
    <citation type="journal article" date="2015" name="Genome Announc.">
        <title>High-Quality Draft Genome Sequence of Desulfovibrio carbinoliphilus FW-101-2B, an Organic Acid-Oxidizing Sulfate-Reducing Bacterium Isolated from Uranium(VI)-Contaminated Groundwater.</title>
        <authorList>
            <person name="Ramsay B.D."/>
            <person name="Hwang C."/>
            <person name="Woo H.L."/>
            <person name="Carroll S.L."/>
            <person name="Lucas S."/>
            <person name="Han J."/>
            <person name="Lapidus A.L."/>
            <person name="Cheng J.F."/>
            <person name="Goodwin L.A."/>
            <person name="Pitluck S."/>
            <person name="Peters L."/>
            <person name="Chertkov O."/>
            <person name="Held B."/>
            <person name="Detter J.C."/>
            <person name="Han C.S."/>
            <person name="Tapia R."/>
            <person name="Land M.L."/>
            <person name="Hauser L.J."/>
            <person name="Kyrpides N.C."/>
            <person name="Ivanova N.N."/>
            <person name="Mikhailova N."/>
            <person name="Pagani I."/>
            <person name="Woyke T."/>
            <person name="Arkin A.P."/>
            <person name="Dehal P."/>
            <person name="Chivian D."/>
            <person name="Criddle C.S."/>
            <person name="Wu W."/>
            <person name="Chakraborty R."/>
            <person name="Hazen T.C."/>
            <person name="Fields M.W."/>
        </authorList>
    </citation>
    <scope>NUCLEOTIDE SEQUENCE [LARGE SCALE GENOMIC DNA]</scope>
    <source>
        <strain evidence="2">FW-101-2B</strain>
    </source>
</reference>
<dbReference type="EMBL" id="CM001368">
    <property type="protein sequence ID" value="EHJ48594.1"/>
    <property type="molecule type" value="Genomic_DNA"/>
</dbReference>
<dbReference type="STRING" id="694327.DFW101_2590"/>
<dbReference type="Proteomes" id="UP000004662">
    <property type="component" value="Chromosome"/>
</dbReference>
<dbReference type="HOGENOM" id="CLU_071519_0_0_7"/>
<protein>
    <recommendedName>
        <fullName evidence="3">ParB domain protein nuclease</fullName>
    </recommendedName>
</protein>
<keyword evidence="2" id="KW-1185">Reference proteome</keyword>
<evidence type="ECO:0000313" key="2">
    <source>
        <dbReference type="Proteomes" id="UP000004662"/>
    </source>
</evidence>
<name>G7Q8I2_9BACT</name>
<dbReference type="SUPFAM" id="SSF110849">
    <property type="entry name" value="ParB/Sulfiredoxin"/>
    <property type="match status" value="1"/>
</dbReference>
<dbReference type="AlphaFoldDB" id="G7Q8I2"/>
<proteinExistence type="predicted"/>